<sequence length="63" mass="6984">MYKKIEAYFKKHAYYNSAVHVLVGVGIGILLTYPLAGAHPVRWGGLFLTAALLGHLYPLTIKK</sequence>
<proteinExistence type="predicted"/>
<accession>A0A0G1M1W5</accession>
<gene>
    <name evidence="2" type="ORF">UX05_C0015G0027</name>
</gene>
<feature type="transmembrane region" description="Helical" evidence="1">
    <location>
        <begin position="41"/>
        <end position="59"/>
    </location>
</feature>
<feature type="transmembrane region" description="Helical" evidence="1">
    <location>
        <begin position="12"/>
        <end position="35"/>
    </location>
</feature>
<dbReference type="EMBL" id="LCKS01000015">
    <property type="protein sequence ID" value="KKU02216.1"/>
    <property type="molecule type" value="Genomic_DNA"/>
</dbReference>
<keyword evidence="1" id="KW-0472">Membrane</keyword>
<dbReference type="AlphaFoldDB" id="A0A0G1M1W5"/>
<organism evidence="2 3">
    <name type="scientific">Candidatus Amesbacteria bacterium GW2011_GWC2_45_19</name>
    <dbReference type="NCBI Taxonomy" id="1618366"/>
    <lineage>
        <taxon>Bacteria</taxon>
        <taxon>Candidatus Amesiibacteriota</taxon>
    </lineage>
</organism>
<evidence type="ECO:0000313" key="3">
    <source>
        <dbReference type="Proteomes" id="UP000034264"/>
    </source>
</evidence>
<evidence type="ECO:0000256" key="1">
    <source>
        <dbReference type="SAM" id="Phobius"/>
    </source>
</evidence>
<reference evidence="2 3" key="1">
    <citation type="journal article" date="2015" name="Nature">
        <title>rRNA introns, odd ribosomes, and small enigmatic genomes across a large radiation of phyla.</title>
        <authorList>
            <person name="Brown C.T."/>
            <person name="Hug L.A."/>
            <person name="Thomas B.C."/>
            <person name="Sharon I."/>
            <person name="Castelle C.J."/>
            <person name="Singh A."/>
            <person name="Wilkins M.J."/>
            <person name="Williams K.H."/>
            <person name="Banfield J.F."/>
        </authorList>
    </citation>
    <scope>NUCLEOTIDE SEQUENCE [LARGE SCALE GENOMIC DNA]</scope>
</reference>
<name>A0A0G1M1W5_9BACT</name>
<keyword evidence="1" id="KW-0812">Transmembrane</keyword>
<keyword evidence="1" id="KW-1133">Transmembrane helix</keyword>
<dbReference type="Proteomes" id="UP000034264">
    <property type="component" value="Unassembled WGS sequence"/>
</dbReference>
<comment type="caution">
    <text evidence="2">The sequence shown here is derived from an EMBL/GenBank/DDBJ whole genome shotgun (WGS) entry which is preliminary data.</text>
</comment>
<protein>
    <submittedName>
        <fullName evidence="2">Uncharacterized protein</fullName>
    </submittedName>
</protein>
<evidence type="ECO:0000313" key="2">
    <source>
        <dbReference type="EMBL" id="KKU02216.1"/>
    </source>
</evidence>